<dbReference type="InterPro" id="IPR008753">
    <property type="entry name" value="Peptidase_M13_N"/>
</dbReference>
<proteinExistence type="inferred from homology"/>
<keyword evidence="5" id="KW-0378">Hydrolase</keyword>
<dbReference type="GO" id="GO:0005886">
    <property type="term" value="C:plasma membrane"/>
    <property type="evidence" value="ECO:0007669"/>
    <property type="project" value="TreeGrafter"/>
</dbReference>
<dbReference type="Proteomes" id="UP000887540">
    <property type="component" value="Unplaced"/>
</dbReference>
<dbReference type="Gene3D" id="3.40.390.10">
    <property type="entry name" value="Collagenase (Catalytic Domain)"/>
    <property type="match status" value="1"/>
</dbReference>
<dbReference type="InterPro" id="IPR018497">
    <property type="entry name" value="Peptidase_M13_C"/>
</dbReference>
<evidence type="ECO:0000256" key="7">
    <source>
        <dbReference type="ARBA" id="ARBA00023049"/>
    </source>
</evidence>
<feature type="domain" description="Peptidase M13 C-terminal" evidence="8">
    <location>
        <begin position="257"/>
        <end position="324"/>
    </location>
</feature>
<evidence type="ECO:0000256" key="2">
    <source>
        <dbReference type="ARBA" id="ARBA00007357"/>
    </source>
</evidence>
<evidence type="ECO:0000259" key="9">
    <source>
        <dbReference type="Pfam" id="PF05649"/>
    </source>
</evidence>
<dbReference type="SUPFAM" id="SSF55486">
    <property type="entry name" value="Metalloproteases ('zincins'), catalytic domain"/>
    <property type="match status" value="1"/>
</dbReference>
<protein>
    <submittedName>
        <fullName evidence="11">Uncharacterized protein</fullName>
    </submittedName>
</protein>
<dbReference type="WBParaSite" id="ACRNAN_scaffold15165.g21037.t1">
    <property type="protein sequence ID" value="ACRNAN_scaffold15165.g21037.t1"/>
    <property type="gene ID" value="ACRNAN_scaffold15165.g21037"/>
</dbReference>
<dbReference type="AlphaFoldDB" id="A0A914CVD2"/>
<dbReference type="PRINTS" id="PR00786">
    <property type="entry name" value="NEPRILYSIN"/>
</dbReference>
<dbReference type="GO" id="GO:0046872">
    <property type="term" value="F:metal ion binding"/>
    <property type="evidence" value="ECO:0007669"/>
    <property type="project" value="UniProtKB-KW"/>
</dbReference>
<keyword evidence="3" id="KW-0645">Protease</keyword>
<comment type="similarity">
    <text evidence="2">Belongs to the peptidase M13 family.</text>
</comment>
<evidence type="ECO:0000313" key="10">
    <source>
        <dbReference type="Proteomes" id="UP000887540"/>
    </source>
</evidence>
<dbReference type="Pfam" id="PF01431">
    <property type="entry name" value="Peptidase_M13"/>
    <property type="match status" value="1"/>
</dbReference>
<dbReference type="GO" id="GO:0016485">
    <property type="term" value="P:protein processing"/>
    <property type="evidence" value="ECO:0007669"/>
    <property type="project" value="TreeGrafter"/>
</dbReference>
<evidence type="ECO:0000259" key="8">
    <source>
        <dbReference type="Pfam" id="PF01431"/>
    </source>
</evidence>
<dbReference type="PANTHER" id="PTHR11733:SF167">
    <property type="entry name" value="FI17812P1-RELATED"/>
    <property type="match status" value="1"/>
</dbReference>
<evidence type="ECO:0000256" key="3">
    <source>
        <dbReference type="ARBA" id="ARBA00022670"/>
    </source>
</evidence>
<keyword evidence="6" id="KW-0862">Zinc</keyword>
<comment type="cofactor">
    <cofactor evidence="1">
        <name>Zn(2+)</name>
        <dbReference type="ChEBI" id="CHEBI:29105"/>
    </cofactor>
</comment>
<evidence type="ECO:0000256" key="1">
    <source>
        <dbReference type="ARBA" id="ARBA00001947"/>
    </source>
</evidence>
<name>A0A914CVD2_9BILA</name>
<evidence type="ECO:0000256" key="4">
    <source>
        <dbReference type="ARBA" id="ARBA00022723"/>
    </source>
</evidence>
<dbReference type="PROSITE" id="PS51885">
    <property type="entry name" value="NEPRILYSIN"/>
    <property type="match status" value="1"/>
</dbReference>
<keyword evidence="4" id="KW-0479">Metal-binding</keyword>
<evidence type="ECO:0000256" key="6">
    <source>
        <dbReference type="ARBA" id="ARBA00022833"/>
    </source>
</evidence>
<keyword evidence="10" id="KW-1185">Reference proteome</keyword>
<dbReference type="GO" id="GO:0004222">
    <property type="term" value="F:metalloendopeptidase activity"/>
    <property type="evidence" value="ECO:0007669"/>
    <property type="project" value="InterPro"/>
</dbReference>
<dbReference type="InterPro" id="IPR000718">
    <property type="entry name" value="Peptidase_M13"/>
</dbReference>
<dbReference type="Gene3D" id="1.10.1380.10">
    <property type="entry name" value="Neutral endopeptidase , domain2"/>
    <property type="match status" value="2"/>
</dbReference>
<organism evidence="10 11">
    <name type="scientific">Acrobeloides nanus</name>
    <dbReference type="NCBI Taxonomy" id="290746"/>
    <lineage>
        <taxon>Eukaryota</taxon>
        <taxon>Metazoa</taxon>
        <taxon>Ecdysozoa</taxon>
        <taxon>Nematoda</taxon>
        <taxon>Chromadorea</taxon>
        <taxon>Rhabditida</taxon>
        <taxon>Tylenchina</taxon>
        <taxon>Cephalobomorpha</taxon>
        <taxon>Cephaloboidea</taxon>
        <taxon>Cephalobidae</taxon>
        <taxon>Acrobeloides</taxon>
    </lineage>
</organism>
<evidence type="ECO:0000313" key="11">
    <source>
        <dbReference type="WBParaSite" id="ACRNAN_scaffold15165.g21037.t1"/>
    </source>
</evidence>
<accession>A0A914CVD2</accession>
<feature type="domain" description="Peptidase M13 N-terminal" evidence="9">
    <location>
        <begin position="1"/>
        <end position="191"/>
    </location>
</feature>
<dbReference type="Pfam" id="PF05649">
    <property type="entry name" value="Peptidase_M13_N"/>
    <property type="match status" value="1"/>
</dbReference>
<dbReference type="InterPro" id="IPR042089">
    <property type="entry name" value="Peptidase_M13_dom_2"/>
</dbReference>
<dbReference type="InterPro" id="IPR024079">
    <property type="entry name" value="MetalloPept_cat_dom_sf"/>
</dbReference>
<sequence>MEALKVYLRKVLKFLIEDDVGKKFFANSTAEIERRIESFVKVETAVAEIQNNTDKHYDNVYAGDKIVTVHELQNNISKTINWSRYFAHIFPEEVLAAVGDLSKMEVHVSIIEAIEKLEALSRNLPGQVFADFLQWRIILNYVGFLDDRFIDARFELDQFLQGAQKRSARWYECKSSVETVFSPILDAIYLQVLGVHVGYMDNLFNSTKWQKYYKDLYLNSTMNFPEMAKIATAWSFQENLLQLLEPIEIEFSGFIVNGFYYALRNSIVITAGLLQGAFFNTSFPRALNYGSLGNVIGHEITHGFDNNGRLHDGEGRVRDWWNNETEA</sequence>
<reference evidence="11" key="1">
    <citation type="submission" date="2022-11" db="UniProtKB">
        <authorList>
            <consortium name="WormBaseParasite"/>
        </authorList>
    </citation>
    <scope>IDENTIFICATION</scope>
</reference>
<evidence type="ECO:0000256" key="5">
    <source>
        <dbReference type="ARBA" id="ARBA00022801"/>
    </source>
</evidence>
<keyword evidence="7" id="KW-0482">Metalloprotease</keyword>
<dbReference type="PANTHER" id="PTHR11733">
    <property type="entry name" value="ZINC METALLOPROTEASE FAMILY M13 NEPRILYSIN-RELATED"/>
    <property type="match status" value="1"/>
</dbReference>